<dbReference type="AlphaFoldDB" id="A0A448YRJ5"/>
<evidence type="ECO:0000256" key="1">
    <source>
        <dbReference type="ARBA" id="ARBA00004141"/>
    </source>
</evidence>
<dbReference type="GO" id="GO:0016020">
    <property type="term" value="C:membrane"/>
    <property type="evidence" value="ECO:0007669"/>
    <property type="project" value="UniProtKB-SubCell"/>
</dbReference>
<feature type="compositionally biased region" description="Low complexity" evidence="5">
    <location>
        <begin position="17"/>
        <end position="26"/>
    </location>
</feature>
<evidence type="ECO:0000256" key="5">
    <source>
        <dbReference type="SAM" id="MobiDB-lite"/>
    </source>
</evidence>
<dbReference type="OrthoDB" id="306876at2759"/>
<dbReference type="STRING" id="13370.A0A448YRJ5"/>
<feature type="transmembrane region" description="Helical" evidence="6">
    <location>
        <begin position="388"/>
        <end position="406"/>
    </location>
</feature>
<name>A0A448YRJ5_BRENA</name>
<feature type="transmembrane region" description="Helical" evidence="6">
    <location>
        <begin position="295"/>
        <end position="318"/>
    </location>
</feature>
<evidence type="ECO:0000313" key="9">
    <source>
        <dbReference type="Proteomes" id="UP000290900"/>
    </source>
</evidence>
<proteinExistence type="predicted"/>
<dbReference type="FunCoup" id="A0A448YRJ5">
    <property type="interactions" value="133"/>
</dbReference>
<evidence type="ECO:0000256" key="4">
    <source>
        <dbReference type="ARBA" id="ARBA00023136"/>
    </source>
</evidence>
<keyword evidence="2 6" id="KW-0812">Transmembrane</keyword>
<evidence type="ECO:0000256" key="2">
    <source>
        <dbReference type="ARBA" id="ARBA00022692"/>
    </source>
</evidence>
<dbReference type="InParanoid" id="A0A448YRJ5"/>
<feature type="compositionally biased region" description="Basic and acidic residues" evidence="5">
    <location>
        <begin position="411"/>
        <end position="420"/>
    </location>
</feature>
<reference evidence="8 9" key="1">
    <citation type="submission" date="2018-12" db="EMBL/GenBank/DDBJ databases">
        <authorList>
            <person name="Tiukova I."/>
            <person name="Dainat J."/>
        </authorList>
    </citation>
    <scope>NUCLEOTIDE SEQUENCE [LARGE SCALE GENOMIC DNA]</scope>
</reference>
<evidence type="ECO:0000313" key="8">
    <source>
        <dbReference type="EMBL" id="VEU23526.1"/>
    </source>
</evidence>
<feature type="region of interest" description="Disordered" evidence="5">
    <location>
        <begin position="240"/>
        <end position="259"/>
    </location>
</feature>
<keyword evidence="3 6" id="KW-1133">Transmembrane helix</keyword>
<evidence type="ECO:0000256" key="3">
    <source>
        <dbReference type="ARBA" id="ARBA00022989"/>
    </source>
</evidence>
<dbReference type="PANTHER" id="PTHR22911:SF6">
    <property type="entry name" value="SOLUTE CARRIER FAMILY 35 MEMBER G1"/>
    <property type="match status" value="1"/>
</dbReference>
<organism evidence="8 9">
    <name type="scientific">Brettanomyces naardenensis</name>
    <name type="common">Yeast</name>
    <dbReference type="NCBI Taxonomy" id="13370"/>
    <lineage>
        <taxon>Eukaryota</taxon>
        <taxon>Fungi</taxon>
        <taxon>Dikarya</taxon>
        <taxon>Ascomycota</taxon>
        <taxon>Saccharomycotina</taxon>
        <taxon>Pichiomycetes</taxon>
        <taxon>Pichiales</taxon>
        <taxon>Pichiaceae</taxon>
        <taxon>Brettanomyces</taxon>
    </lineage>
</organism>
<dbReference type="InterPro" id="IPR000620">
    <property type="entry name" value="EamA_dom"/>
</dbReference>
<dbReference type="Pfam" id="PF00892">
    <property type="entry name" value="EamA"/>
    <property type="match status" value="2"/>
</dbReference>
<dbReference type="Proteomes" id="UP000290900">
    <property type="component" value="Unassembled WGS sequence"/>
</dbReference>
<feature type="transmembrane region" description="Helical" evidence="6">
    <location>
        <begin position="362"/>
        <end position="382"/>
    </location>
</feature>
<feature type="region of interest" description="Disordered" evidence="5">
    <location>
        <begin position="411"/>
        <end position="460"/>
    </location>
</feature>
<feature type="transmembrane region" description="Helical" evidence="6">
    <location>
        <begin position="160"/>
        <end position="177"/>
    </location>
</feature>
<dbReference type="EMBL" id="CAACVR010000045">
    <property type="protein sequence ID" value="VEU23526.1"/>
    <property type="molecule type" value="Genomic_DNA"/>
</dbReference>
<gene>
    <name evidence="8" type="ORF">BRENAR_LOCUS4256</name>
</gene>
<protein>
    <submittedName>
        <fullName evidence="8">DEKNAAC104746</fullName>
    </submittedName>
</protein>
<feature type="transmembrane region" description="Helical" evidence="6">
    <location>
        <begin position="330"/>
        <end position="350"/>
    </location>
</feature>
<sequence>MPSNTSPSDQQDPNVNSSKSSDSISGDTDDHNGMQHFSVSEDSELEEDSAFSKWYGGNDDHSLLRRIMIPLRKFYYEYVVTNMGVTLTLISQLFNSLMILFCKLLLMDKDFDEPMHPFQILFIRMGITYVGCALYLMVYKRDKDFPLGPRGYRKYMLGRGVGGCIGVACKYFALIYLTISDTIAITFLGPTITSLMAFIFLRERFTRAEALGGMVAFLGVIIISRPSFLFGTQSNETDSATATEIEDRDDGQGGSGRALESSDPTLRLLGSMLAFAATFGSGAAMCCIRKIGFHAHALLSVSFHALITCVVSFLGIILTPGLSFQMPRTFKQWFLLILLGVAGFFMQFLLTAGVQREKAARAIAMSYSQLVYGSLFDLLIFGHWPSKMSLLGEVIIVGAVISILYFKEKDPNGSTRRDIEQIPSEDPNSVDRDSLSLSAFSIDDDDDAEELARSTPSTQH</sequence>
<feature type="domain" description="EamA" evidence="7">
    <location>
        <begin position="269"/>
        <end position="404"/>
    </location>
</feature>
<keyword evidence="4 6" id="KW-0472">Membrane</keyword>
<dbReference type="PANTHER" id="PTHR22911">
    <property type="entry name" value="ACYL-MALONYL CONDENSING ENZYME-RELATED"/>
    <property type="match status" value="1"/>
</dbReference>
<dbReference type="InterPro" id="IPR037185">
    <property type="entry name" value="EmrE-like"/>
</dbReference>
<keyword evidence="9" id="KW-1185">Reference proteome</keyword>
<evidence type="ECO:0000259" key="7">
    <source>
        <dbReference type="Pfam" id="PF00892"/>
    </source>
</evidence>
<feature type="region of interest" description="Disordered" evidence="5">
    <location>
        <begin position="1"/>
        <end position="44"/>
    </location>
</feature>
<feature type="domain" description="EamA" evidence="7">
    <location>
        <begin position="83"/>
        <end position="224"/>
    </location>
</feature>
<feature type="transmembrane region" description="Helical" evidence="6">
    <location>
        <begin position="75"/>
        <end position="101"/>
    </location>
</feature>
<accession>A0A448YRJ5</accession>
<comment type="subcellular location">
    <subcellularLocation>
        <location evidence="1">Membrane</location>
        <topology evidence="1">Multi-pass membrane protein</topology>
    </subcellularLocation>
</comment>
<dbReference type="SUPFAM" id="SSF103481">
    <property type="entry name" value="Multidrug resistance efflux transporter EmrE"/>
    <property type="match status" value="2"/>
</dbReference>
<feature type="transmembrane region" description="Helical" evidence="6">
    <location>
        <begin position="268"/>
        <end position="288"/>
    </location>
</feature>
<feature type="transmembrane region" description="Helical" evidence="6">
    <location>
        <begin position="121"/>
        <end position="139"/>
    </location>
</feature>
<feature type="transmembrane region" description="Helical" evidence="6">
    <location>
        <begin position="208"/>
        <end position="228"/>
    </location>
</feature>
<evidence type="ECO:0000256" key="6">
    <source>
        <dbReference type="SAM" id="Phobius"/>
    </source>
</evidence>
<feature type="transmembrane region" description="Helical" evidence="6">
    <location>
        <begin position="183"/>
        <end position="201"/>
    </location>
</feature>
<feature type="compositionally biased region" description="Polar residues" evidence="5">
    <location>
        <begin position="1"/>
        <end position="16"/>
    </location>
</feature>